<keyword evidence="6" id="KW-1185">Reference proteome</keyword>
<dbReference type="InterPro" id="IPR007050">
    <property type="entry name" value="HTH_bacterioopsin"/>
</dbReference>
<dbReference type="Pfam" id="PF24281">
    <property type="entry name" value="HVO_2928_N"/>
    <property type="match status" value="1"/>
</dbReference>
<name>A0A9R1D5P8_9EURY</name>
<evidence type="ECO:0000256" key="2">
    <source>
        <dbReference type="ARBA" id="ARBA00023163"/>
    </source>
</evidence>
<dbReference type="AlphaFoldDB" id="A0A9R1D5P8"/>
<organism evidence="5 6">
    <name type="scientific">Natronomonas aquatica</name>
    <dbReference type="NCBI Taxonomy" id="2841590"/>
    <lineage>
        <taxon>Archaea</taxon>
        <taxon>Methanobacteriati</taxon>
        <taxon>Methanobacteriota</taxon>
        <taxon>Stenosarchaea group</taxon>
        <taxon>Halobacteria</taxon>
        <taxon>Halobacteriales</taxon>
        <taxon>Natronomonadaceae</taxon>
        <taxon>Natronomonas</taxon>
    </lineage>
</organism>
<evidence type="ECO:0000259" key="4">
    <source>
        <dbReference type="Pfam" id="PF24281"/>
    </source>
</evidence>
<sequence length="238" mass="27003">MREFVFTLSYERGVDKLVDAFIDHPDVKALSTTCVATAEHMWRVDNLFGPESALDRIEELFVDESRCNECHAVSCDTERSHEVLDRAPTYRVLYTHRREIHGCHSIPYLAVEHVGSGVLFETERTGSTYEWTVLMPDDTGVGRLYDAVNAELRDGVTLDLEHVTSQHGWRAGTLTATELSHAQRKAIKAAVAHGYYETPRECTITELSERLDVARSTLQYRLQRAESQLFATLVDDMP</sequence>
<gene>
    <name evidence="5" type="ORF">KM295_13960</name>
</gene>
<evidence type="ECO:0000256" key="1">
    <source>
        <dbReference type="ARBA" id="ARBA00023015"/>
    </source>
</evidence>
<feature type="domain" description="HTH bat-type" evidence="3">
    <location>
        <begin position="179"/>
        <end position="230"/>
    </location>
</feature>
<dbReference type="PANTHER" id="PTHR34236">
    <property type="entry name" value="DIMETHYL SULFOXIDE REDUCTASE TRANSCRIPTIONAL ACTIVATOR"/>
    <property type="match status" value="1"/>
</dbReference>
<comment type="caution">
    <text evidence="5">The sequence shown here is derived from an EMBL/GenBank/DDBJ whole genome shotgun (WGS) entry which is preliminary data.</text>
</comment>
<evidence type="ECO:0000313" key="6">
    <source>
        <dbReference type="Proteomes" id="UP001139494"/>
    </source>
</evidence>
<protein>
    <submittedName>
        <fullName evidence="5">Helix-turn-helix domain-containing protein</fullName>
    </submittedName>
</protein>
<proteinExistence type="predicted"/>
<accession>A0A9R1D5P8</accession>
<dbReference type="Proteomes" id="UP001139494">
    <property type="component" value="Unassembled WGS sequence"/>
</dbReference>
<reference evidence="5" key="1">
    <citation type="journal article" date="2023" name="Front. Microbiol.">
        <title>Genomic-based phylogenetic and metabolic analyses of the genus Natronomonas, and description of Natronomonas aquatica sp. nov.</title>
        <authorList>
            <person name="Garcia-Roldan A."/>
            <person name="Duran-Viseras A."/>
            <person name="de la Haba R.R."/>
            <person name="Corral P."/>
            <person name="Sanchez-Porro C."/>
            <person name="Ventosa A."/>
        </authorList>
    </citation>
    <scope>NUCLEOTIDE SEQUENCE</scope>
    <source>
        <strain evidence="5">F2-12</strain>
    </source>
</reference>
<dbReference type="InterPro" id="IPR056529">
    <property type="entry name" value="HVO_2928_N"/>
</dbReference>
<dbReference type="EMBL" id="JAHLKM010000028">
    <property type="protein sequence ID" value="MCQ4334559.1"/>
    <property type="molecule type" value="Genomic_DNA"/>
</dbReference>
<evidence type="ECO:0000259" key="3">
    <source>
        <dbReference type="Pfam" id="PF04967"/>
    </source>
</evidence>
<dbReference type="Pfam" id="PF04967">
    <property type="entry name" value="HTH_10"/>
    <property type="match status" value="1"/>
</dbReference>
<dbReference type="PANTHER" id="PTHR34236:SF1">
    <property type="entry name" value="DIMETHYL SULFOXIDE REDUCTASE TRANSCRIPTIONAL ACTIVATOR"/>
    <property type="match status" value="1"/>
</dbReference>
<evidence type="ECO:0000313" key="5">
    <source>
        <dbReference type="EMBL" id="MCQ4334559.1"/>
    </source>
</evidence>
<feature type="domain" description="HVO-2928 N-terminal" evidence="4">
    <location>
        <begin position="3"/>
        <end position="169"/>
    </location>
</feature>
<keyword evidence="2" id="KW-0804">Transcription</keyword>
<keyword evidence="1" id="KW-0805">Transcription regulation</keyword>